<dbReference type="OrthoDB" id="5596422at2759"/>
<gene>
    <name evidence="2" type="ORF">N7492_007331</name>
</gene>
<proteinExistence type="predicted"/>
<comment type="caution">
    <text evidence="2">The sequence shown here is derived from an EMBL/GenBank/DDBJ whole genome shotgun (WGS) entry which is preliminary data.</text>
</comment>
<reference evidence="2" key="2">
    <citation type="journal article" date="2023" name="IMA Fungus">
        <title>Comparative genomic study of the Penicillium genus elucidates a diverse pangenome and 15 lateral gene transfer events.</title>
        <authorList>
            <person name="Petersen C."/>
            <person name="Sorensen T."/>
            <person name="Nielsen M.R."/>
            <person name="Sondergaard T.E."/>
            <person name="Sorensen J.L."/>
            <person name="Fitzpatrick D.A."/>
            <person name="Frisvad J.C."/>
            <person name="Nielsen K.L."/>
        </authorList>
    </citation>
    <scope>NUCLEOTIDE SEQUENCE</scope>
    <source>
        <strain evidence="2">IBT 21917</strain>
    </source>
</reference>
<evidence type="ECO:0000313" key="3">
    <source>
        <dbReference type="Proteomes" id="UP001146351"/>
    </source>
</evidence>
<accession>A0A9W9HZK0</accession>
<protein>
    <submittedName>
        <fullName evidence="2">Uncharacterized protein</fullName>
    </submittedName>
</protein>
<sequence length="565" mass="61318">MRRSSTNSPSPVGSTSRAMEDDMPEPLTAWKYRVVKSQPLISPGLFLQIPRRKPSLSASVSTSSNDLATSTRTPSLSDSLYQLEVAKTRQPVISNDLEEDPFVDQVFLSTPRLLADTQNNNCIAKYGPAPQLVFRWSSGSWVSPQAGSSNSSLSLGPSRAVVESGQFSVPPISQGSFNSLCPIELPVTFVNVRSAASPVQIGMDSGSLWTAVHVSADISPMSLPGASALAPLDIVLLLDSLPQPSVNLLTQVTLSSSVLASHLTPKYDRLALAYVDGSAKDGFRVLLSLECHDLKVVRSALDKFSRRQLMKDSRPRSELVDAIQRLSGIFDLSPRSAFCHLFFVSATPPVHLSLPRINPAIGFHTITPQSCFPLSINNAALHPGWHISYAVGECDVGFKETHFIRKVSRVIRQLRTGIHPGALLDLKLSIIPANGCQTNPPTGVDQLISLRPGETWSVPVQVDVPVASRQTSPMRGYRSKYPPIICDLMAQIDHLAQEFAPDEVTQPILTACVDYQHSLLPEFNRIQVNRDLTVMRMTSATLRSMAGIGGTCSSTLNDGSPSKCF</sequence>
<evidence type="ECO:0000313" key="2">
    <source>
        <dbReference type="EMBL" id="KAJ5161939.1"/>
    </source>
</evidence>
<feature type="region of interest" description="Disordered" evidence="1">
    <location>
        <begin position="1"/>
        <end position="23"/>
    </location>
</feature>
<name>A0A9W9HZK0_9EURO</name>
<keyword evidence="3" id="KW-1185">Reference proteome</keyword>
<reference evidence="2" key="1">
    <citation type="submission" date="2022-11" db="EMBL/GenBank/DDBJ databases">
        <authorList>
            <person name="Petersen C."/>
        </authorList>
    </citation>
    <scope>NUCLEOTIDE SEQUENCE</scope>
    <source>
        <strain evidence="2">IBT 21917</strain>
    </source>
</reference>
<evidence type="ECO:0000256" key="1">
    <source>
        <dbReference type="SAM" id="MobiDB-lite"/>
    </source>
</evidence>
<dbReference type="EMBL" id="JAPQKO010000005">
    <property type="protein sequence ID" value="KAJ5161939.1"/>
    <property type="molecule type" value="Genomic_DNA"/>
</dbReference>
<dbReference type="AlphaFoldDB" id="A0A9W9HZK0"/>
<feature type="compositionally biased region" description="Polar residues" evidence="1">
    <location>
        <begin position="1"/>
        <end position="17"/>
    </location>
</feature>
<organism evidence="2 3">
    <name type="scientific">Penicillium capsulatum</name>
    <dbReference type="NCBI Taxonomy" id="69766"/>
    <lineage>
        <taxon>Eukaryota</taxon>
        <taxon>Fungi</taxon>
        <taxon>Dikarya</taxon>
        <taxon>Ascomycota</taxon>
        <taxon>Pezizomycotina</taxon>
        <taxon>Eurotiomycetes</taxon>
        <taxon>Eurotiomycetidae</taxon>
        <taxon>Eurotiales</taxon>
        <taxon>Aspergillaceae</taxon>
        <taxon>Penicillium</taxon>
    </lineage>
</organism>
<dbReference type="Proteomes" id="UP001146351">
    <property type="component" value="Unassembled WGS sequence"/>
</dbReference>